<dbReference type="PROSITE" id="PS52008">
    <property type="entry name" value="GH81"/>
    <property type="match status" value="1"/>
</dbReference>
<evidence type="ECO:0000256" key="2">
    <source>
        <dbReference type="ARBA" id="ARBA00010730"/>
    </source>
</evidence>
<evidence type="ECO:0000256" key="5">
    <source>
        <dbReference type="ARBA" id="ARBA00023277"/>
    </source>
</evidence>
<feature type="domain" description="Glycosyl hydrolase family 81 N-terminal" evidence="10">
    <location>
        <begin position="35"/>
        <end position="360"/>
    </location>
</feature>
<gene>
    <name evidence="12" type="ORF">TRICI_000673</name>
</gene>
<sequence length="732" mass="82113">MRLFWLILSTSFSTGFCRLLDPVDTSAPEFEHHEHPLSRPEGLLSEGPIETNKFYTNFLIEGQNYPAWTHPYTVWWSSVNSGMAVSQTKSTKRQIGRNDQFLFAPSRGETINLNAAEFSGKLPREGIGMKLEHADHLSVHSILHDEEDESANIRFPLALGMGFVTAIYQNLTPVIKVRKGIIHIKKDLSDPQGKYLMQLGDGSMWVMYVSIPDDHPPVSFELQSDGKSLKCSQEVNDVMIQLAGLPDDEPGDGLLGEAAFDEAAGSFITGATLDLEQTFDGDATYRIDYEISGNNRAGFPEALIFALPHQVESFTDDMAATLTELQLDSTVFGKMTGVISSHLEMYEPLDEVQSIGFSPWGDDDQLVQFDKDIVDLIVQSSLEDLENEPKIIAETNGGSNYFSFKALDKYALLAYSLKYGSQDDELAERALQVVKDRFQVFKENAQTNPFVYDSTWGGVVSISGMATDADPHADFGNSYYNDHHFHYGYLIHSAAIIGHLDPSWIDDNHDFVNIFIRDVANPSHEDPHFPVWRSFDWFTGKSWAKGLFAALDGKDEESSSEDYHFAYAMKLWGHVTGDNDMETRGNVMLALMNRALHNYILYSDDNANVPEEIARNKVCGILFDNKIEYYTYFGGNPEFIHGIHMLPITPISPYMRHPSFVEQEWNERVEQIYESLEPTSTWTSILKLNQAIFDPADSLAHFASPSFDPASLDGGLSRAWALTFAAALLHNS</sequence>
<evidence type="ECO:0000256" key="1">
    <source>
        <dbReference type="ARBA" id="ARBA00000382"/>
    </source>
</evidence>
<dbReference type="Pfam" id="PF17652">
    <property type="entry name" value="Glyco_hydro81C"/>
    <property type="match status" value="1"/>
</dbReference>
<evidence type="ECO:0000256" key="4">
    <source>
        <dbReference type="ARBA" id="ARBA00022801"/>
    </source>
</evidence>
<evidence type="ECO:0000313" key="13">
    <source>
        <dbReference type="Proteomes" id="UP000761534"/>
    </source>
</evidence>
<accession>A0A642VAM6</accession>
<proteinExistence type="inferred from homology"/>
<keyword evidence="5" id="KW-0119">Carbohydrate metabolism</keyword>
<keyword evidence="9" id="KW-0732">Signal</keyword>
<keyword evidence="6" id="KW-0326">Glycosidase</keyword>
<evidence type="ECO:0000256" key="9">
    <source>
        <dbReference type="SAM" id="SignalP"/>
    </source>
</evidence>
<evidence type="ECO:0000256" key="3">
    <source>
        <dbReference type="ARBA" id="ARBA00012780"/>
    </source>
</evidence>
<dbReference type="Gene3D" id="1.20.5.420">
    <property type="entry name" value="Immunoglobulin FC, subunit C"/>
    <property type="match status" value="1"/>
</dbReference>
<dbReference type="Pfam" id="PF03639">
    <property type="entry name" value="Glyco_hydro_81"/>
    <property type="match status" value="1"/>
</dbReference>
<keyword evidence="8" id="KW-0624">Polysaccharide degradation</keyword>
<keyword evidence="13" id="KW-1185">Reference proteome</keyword>
<evidence type="ECO:0000256" key="7">
    <source>
        <dbReference type="ARBA" id="ARBA00023316"/>
    </source>
</evidence>
<name>A0A642VAM6_9ASCO</name>
<dbReference type="PANTHER" id="PTHR31983:SF0">
    <property type="entry name" value="GLUCAN ENDO-1,3-BETA-D-GLUCOSIDASE 2"/>
    <property type="match status" value="1"/>
</dbReference>
<dbReference type="GO" id="GO:0052861">
    <property type="term" value="F:endo-1,3(4)-beta-glucanase activity"/>
    <property type="evidence" value="ECO:0007669"/>
    <property type="project" value="InterPro"/>
</dbReference>
<keyword evidence="7" id="KW-0961">Cell wall biogenesis/degradation</keyword>
<organism evidence="12 13">
    <name type="scientific">Trichomonascus ciferrii</name>
    <dbReference type="NCBI Taxonomy" id="44093"/>
    <lineage>
        <taxon>Eukaryota</taxon>
        <taxon>Fungi</taxon>
        <taxon>Dikarya</taxon>
        <taxon>Ascomycota</taxon>
        <taxon>Saccharomycotina</taxon>
        <taxon>Dipodascomycetes</taxon>
        <taxon>Dipodascales</taxon>
        <taxon>Trichomonascaceae</taxon>
        <taxon>Trichomonascus</taxon>
        <taxon>Trichomonascus ciferrii complex</taxon>
    </lineage>
</organism>
<dbReference type="InterPro" id="IPR005200">
    <property type="entry name" value="Endo-beta-glucanase"/>
</dbReference>
<evidence type="ECO:0000259" key="10">
    <source>
        <dbReference type="Pfam" id="PF03639"/>
    </source>
</evidence>
<evidence type="ECO:0000313" key="12">
    <source>
        <dbReference type="EMBL" id="KAA8917170.1"/>
    </source>
</evidence>
<dbReference type="EC" id="3.2.1.39" evidence="3"/>
<feature type="chain" id="PRO_5024948784" description="glucan endo-1,3-beta-D-glucosidase" evidence="9">
    <location>
        <begin position="18"/>
        <end position="732"/>
    </location>
</feature>
<dbReference type="GO" id="GO:0071555">
    <property type="term" value="P:cell wall organization"/>
    <property type="evidence" value="ECO:0007669"/>
    <property type="project" value="UniProtKB-KW"/>
</dbReference>
<dbReference type="OrthoDB" id="4473401at2759"/>
<dbReference type="Gene3D" id="2.70.98.30">
    <property type="entry name" value="Golgi alpha-mannosidase II, domain 4"/>
    <property type="match status" value="1"/>
</dbReference>
<dbReference type="InterPro" id="IPR040451">
    <property type="entry name" value="GH81_N"/>
</dbReference>
<dbReference type="Gene3D" id="1.10.287.1170">
    <property type="entry name" value="glycoside hydrolase family 81 endo-[beta] glucanase"/>
    <property type="match status" value="1"/>
</dbReference>
<comment type="caution">
    <text evidence="12">The sequence shown here is derived from an EMBL/GenBank/DDBJ whole genome shotgun (WGS) entry which is preliminary data.</text>
</comment>
<dbReference type="PANTHER" id="PTHR31983">
    <property type="entry name" value="ENDO-1,3(4)-BETA-GLUCANASE 1"/>
    <property type="match status" value="1"/>
</dbReference>
<evidence type="ECO:0000256" key="6">
    <source>
        <dbReference type="ARBA" id="ARBA00023295"/>
    </source>
</evidence>
<protein>
    <recommendedName>
        <fullName evidence="3">glucan endo-1,3-beta-D-glucosidase</fullName>
        <ecNumber evidence="3">3.2.1.39</ecNumber>
    </recommendedName>
</protein>
<dbReference type="InterPro" id="IPR040720">
    <property type="entry name" value="GH81_C"/>
</dbReference>
<dbReference type="VEuPathDB" id="FungiDB:TRICI_000673"/>
<reference evidence="12" key="1">
    <citation type="journal article" date="2019" name="G3 (Bethesda)">
        <title>Genome Assemblies of Two Rare Opportunistic Yeast Pathogens: Diutina rugosa (syn. Candida rugosa) and Trichomonascus ciferrii (syn. Candida ciferrii).</title>
        <authorList>
            <person name="Mixao V."/>
            <person name="Saus E."/>
            <person name="Hansen A.P."/>
            <person name="Lass-Florl C."/>
            <person name="Gabaldon T."/>
        </authorList>
    </citation>
    <scope>NUCLEOTIDE SEQUENCE</scope>
    <source>
        <strain evidence="12">CBS 4856</strain>
    </source>
</reference>
<comment type="catalytic activity">
    <reaction evidence="1">
        <text>Hydrolysis of (1-&gt;3)-beta-D-glucosidic linkages in (1-&gt;3)-beta-D-glucans.</text>
        <dbReference type="EC" id="3.2.1.39"/>
    </reaction>
</comment>
<keyword evidence="4" id="KW-0378">Hydrolase</keyword>
<dbReference type="GO" id="GO:0042973">
    <property type="term" value="F:glucan endo-1,3-beta-D-glucosidase activity"/>
    <property type="evidence" value="ECO:0007669"/>
    <property type="project" value="UniProtKB-EC"/>
</dbReference>
<dbReference type="AlphaFoldDB" id="A0A642VAM6"/>
<dbReference type="EMBL" id="SWFS01000058">
    <property type="protein sequence ID" value="KAA8917170.1"/>
    <property type="molecule type" value="Genomic_DNA"/>
</dbReference>
<evidence type="ECO:0000256" key="8">
    <source>
        <dbReference type="ARBA" id="ARBA00023326"/>
    </source>
</evidence>
<feature type="domain" description="Glycosyl hydrolase family 81 C-terminal" evidence="11">
    <location>
        <begin position="371"/>
        <end position="722"/>
    </location>
</feature>
<dbReference type="GO" id="GO:0000272">
    <property type="term" value="P:polysaccharide catabolic process"/>
    <property type="evidence" value="ECO:0007669"/>
    <property type="project" value="UniProtKB-KW"/>
</dbReference>
<evidence type="ECO:0000259" key="11">
    <source>
        <dbReference type="Pfam" id="PF17652"/>
    </source>
</evidence>
<dbReference type="Proteomes" id="UP000761534">
    <property type="component" value="Unassembled WGS sequence"/>
</dbReference>
<feature type="signal peptide" evidence="9">
    <location>
        <begin position="1"/>
        <end position="17"/>
    </location>
</feature>
<comment type="similarity">
    <text evidence="2">Belongs to the glycosyl hydrolase 81 family.</text>
</comment>
<dbReference type="GO" id="GO:0009986">
    <property type="term" value="C:cell surface"/>
    <property type="evidence" value="ECO:0007669"/>
    <property type="project" value="TreeGrafter"/>
</dbReference>